<comment type="caution">
    <text evidence="4">The sequence shown here is derived from an EMBL/GenBank/DDBJ whole genome shotgun (WGS) entry which is preliminary data.</text>
</comment>
<dbReference type="Pfam" id="PF05368">
    <property type="entry name" value="NmrA"/>
    <property type="match status" value="1"/>
</dbReference>
<dbReference type="PANTHER" id="PTHR42748:SF7">
    <property type="entry name" value="NMRA LIKE REDOX SENSOR 1-RELATED"/>
    <property type="match status" value="1"/>
</dbReference>
<evidence type="ECO:0000256" key="1">
    <source>
        <dbReference type="ARBA" id="ARBA00006328"/>
    </source>
</evidence>
<dbReference type="Gene3D" id="3.40.50.720">
    <property type="entry name" value="NAD(P)-binding Rossmann-like Domain"/>
    <property type="match status" value="1"/>
</dbReference>
<proteinExistence type="inferred from homology"/>
<sequence length="288" mass="31107">MDRTALVTGATGQQGGAVAARLLADGWRVRTLTRDPASPKARALAEAGAEVVAGDLADPASVERHMRGVHGVFAVHPGPKTPDQDEFLAGKNVADAARRAEVEHLVYSSGLGADMLAEKGLQKDKWAIERYLRELGISATILRPASFMENYFMPIFGLRDGALRTALNPGTRQQLIALEDIAAFTALALSRPEDYRGQTLELAGDGLTPGEIAAAVSAATGMDVPYVHLSLDDLRKINERYARGYELMNSIKEPVADIEDLRRRHPGLLTFSAWLERTGAAKLKEILA</sequence>
<accession>A0A558DPL9</accession>
<reference evidence="4 5" key="2">
    <citation type="submission" date="2019-08" db="EMBL/GenBank/DDBJ databases">
        <title>Amycolatopsis acidicola sp. nov., isolated from peat swamp forest soil.</title>
        <authorList>
            <person name="Srisuk N."/>
        </authorList>
    </citation>
    <scope>NUCLEOTIDE SEQUENCE [LARGE SCALE GENOMIC DNA]</scope>
    <source>
        <strain evidence="4 5">TBRC 6029</strain>
    </source>
</reference>
<evidence type="ECO:0000313" key="4">
    <source>
        <dbReference type="EMBL" id="TVT62952.1"/>
    </source>
</evidence>
<dbReference type="Proteomes" id="UP000320011">
    <property type="component" value="Unassembled WGS sequence"/>
</dbReference>
<dbReference type="SUPFAM" id="SSF51735">
    <property type="entry name" value="NAD(P)-binding Rossmann-fold domains"/>
    <property type="match status" value="1"/>
</dbReference>
<feature type="domain" description="NmrA-like" evidence="3">
    <location>
        <begin position="2"/>
        <end position="276"/>
    </location>
</feature>
<dbReference type="InterPro" id="IPR051164">
    <property type="entry name" value="NmrA-like_oxidored"/>
</dbReference>
<name>A0A558DPL9_9PSEU</name>
<dbReference type="EMBL" id="VJWX01000001">
    <property type="protein sequence ID" value="TVT62952.1"/>
    <property type="molecule type" value="Genomic_DNA"/>
</dbReference>
<dbReference type="InterPro" id="IPR008030">
    <property type="entry name" value="NmrA-like"/>
</dbReference>
<reference evidence="4 5" key="1">
    <citation type="submission" date="2019-07" db="EMBL/GenBank/DDBJ databases">
        <authorList>
            <person name="Duangmal K."/>
            <person name="Teo W.F.A."/>
        </authorList>
    </citation>
    <scope>NUCLEOTIDE SEQUENCE [LARGE SCALE GENOMIC DNA]</scope>
    <source>
        <strain evidence="4 5">TBRC 6029</strain>
    </source>
</reference>
<dbReference type="OrthoDB" id="319724at2"/>
<gene>
    <name evidence="4" type="ORF">FNH05_00140</name>
</gene>
<evidence type="ECO:0000259" key="3">
    <source>
        <dbReference type="Pfam" id="PF05368"/>
    </source>
</evidence>
<comment type="similarity">
    <text evidence="1">Belongs to the NmrA-type oxidoreductase family.</text>
</comment>
<evidence type="ECO:0000313" key="5">
    <source>
        <dbReference type="Proteomes" id="UP000320011"/>
    </source>
</evidence>
<keyword evidence="2" id="KW-0521">NADP</keyword>
<protein>
    <submittedName>
        <fullName evidence="4">NmrA/HSCARG family protein</fullName>
    </submittedName>
</protein>
<dbReference type="Gene3D" id="3.90.25.10">
    <property type="entry name" value="UDP-galactose 4-epimerase, domain 1"/>
    <property type="match status" value="1"/>
</dbReference>
<evidence type="ECO:0000256" key="2">
    <source>
        <dbReference type="ARBA" id="ARBA00022857"/>
    </source>
</evidence>
<dbReference type="AlphaFoldDB" id="A0A558DPL9"/>
<keyword evidence="5" id="KW-1185">Reference proteome</keyword>
<dbReference type="PANTHER" id="PTHR42748">
    <property type="entry name" value="NITROGEN METABOLITE REPRESSION PROTEIN NMRA FAMILY MEMBER"/>
    <property type="match status" value="1"/>
</dbReference>
<dbReference type="RefSeq" id="WP_144584659.1">
    <property type="nucleotide sequence ID" value="NZ_VJWX01000001.1"/>
</dbReference>
<organism evidence="4 5">
    <name type="scientific">Amycolatopsis rhizosphaerae</name>
    <dbReference type="NCBI Taxonomy" id="2053003"/>
    <lineage>
        <taxon>Bacteria</taxon>
        <taxon>Bacillati</taxon>
        <taxon>Actinomycetota</taxon>
        <taxon>Actinomycetes</taxon>
        <taxon>Pseudonocardiales</taxon>
        <taxon>Pseudonocardiaceae</taxon>
        <taxon>Amycolatopsis</taxon>
    </lineage>
</organism>
<dbReference type="InterPro" id="IPR036291">
    <property type="entry name" value="NAD(P)-bd_dom_sf"/>
</dbReference>
<dbReference type="CDD" id="cd05251">
    <property type="entry name" value="NmrA_like_SDR_a"/>
    <property type="match status" value="1"/>
</dbReference>